<gene>
    <name evidence="5" type="ORF">HZS81_11850</name>
</gene>
<keyword evidence="3" id="KW-0378">Hydrolase</keyword>
<evidence type="ECO:0000256" key="2">
    <source>
        <dbReference type="ARBA" id="ARBA00011915"/>
    </source>
</evidence>
<evidence type="ECO:0000313" key="6">
    <source>
        <dbReference type="Proteomes" id="UP000586119"/>
    </source>
</evidence>
<dbReference type="GO" id="GO:0006574">
    <property type="term" value="P:L-valine catabolic process"/>
    <property type="evidence" value="ECO:0007669"/>
    <property type="project" value="TreeGrafter"/>
</dbReference>
<dbReference type="RefSeq" id="WP_179930774.1">
    <property type="nucleotide sequence ID" value="NZ_JACCDF010000010.1"/>
</dbReference>
<comment type="caution">
    <text evidence="5">The sequence shown here is derived from an EMBL/GenBank/DDBJ whole genome shotgun (WGS) entry which is preliminary data.</text>
</comment>
<accession>A0A7Z0RVC2</accession>
<dbReference type="GO" id="GO:0005829">
    <property type="term" value="C:cytosol"/>
    <property type="evidence" value="ECO:0007669"/>
    <property type="project" value="TreeGrafter"/>
</dbReference>
<dbReference type="Pfam" id="PF16113">
    <property type="entry name" value="ECH_2"/>
    <property type="match status" value="1"/>
</dbReference>
<dbReference type="GO" id="GO:0003860">
    <property type="term" value="F:3-hydroxyisobutyryl-CoA hydrolase activity"/>
    <property type="evidence" value="ECO:0007669"/>
    <property type="project" value="UniProtKB-EC"/>
</dbReference>
<dbReference type="InterPro" id="IPR032259">
    <property type="entry name" value="HIBYL-CoA-H"/>
</dbReference>
<evidence type="ECO:0000256" key="1">
    <source>
        <dbReference type="ARBA" id="ARBA00001709"/>
    </source>
</evidence>
<sequence length="373" mass="41401">MSSVIFTEHPTQDGHAIAEIKLNAERSLNALTLEMIDEILPRLESWEQDDKIVAILLDSAGEKAFCAGGDVVNLYKAIIGEGDPDFPQQFFDREYRLDYRLHTYAKPVVCWGNGIVMGGGMGLLSGSSHRIVTETSRLAMPEVTIGLYPDVGASWFLNRLPNGTGRFLAITGSQINALDAHHLGLADRMIASDKRGVLFEHLTNARWGDDDQADDAQGVVNKILRELERESQPVFEEMEAPVYKFSPLIRELMDHDTIDQAVAAILAVESDDKWFGKAQKTLSHGSSVSIKLIDEQLKRAKYMSLAQVFQSELALSVQCCRHREFPEGVRALLVDKDGKPEWTYSNVAAVEDSFIDGLLTQPWAQNPLADLGD</sequence>
<proteinExistence type="predicted"/>
<dbReference type="AlphaFoldDB" id="A0A7Z0RVC2"/>
<dbReference type="Gene3D" id="3.90.226.10">
    <property type="entry name" value="2-enoyl-CoA Hydratase, Chain A, domain 1"/>
    <property type="match status" value="1"/>
</dbReference>
<reference evidence="5 6" key="1">
    <citation type="journal article" date="2015" name="Int. J. Syst. Evol. Microbiol.">
        <title>Halomonas salicampi sp. nov., a halotolerant and alkalitolerant bacterium isolated from a saltern soil.</title>
        <authorList>
            <person name="Lee J.C."/>
            <person name="Kim Y.S."/>
            <person name="Yun B.S."/>
            <person name="Whang K.S."/>
        </authorList>
    </citation>
    <scope>NUCLEOTIDE SEQUENCE [LARGE SCALE GENOMIC DNA]</scope>
    <source>
        <strain evidence="5 6">BH103</strain>
    </source>
</reference>
<feature type="domain" description="Enoyl-CoA hydratase/isomerase" evidence="4">
    <location>
        <begin position="19"/>
        <end position="357"/>
    </location>
</feature>
<name>A0A7Z0RVC2_9GAMM</name>
<dbReference type="NCBIfam" id="NF004127">
    <property type="entry name" value="PRK05617.1"/>
    <property type="match status" value="1"/>
</dbReference>
<dbReference type="PANTHER" id="PTHR43176">
    <property type="entry name" value="3-HYDROXYISOBUTYRYL-COA HYDROLASE-RELATED"/>
    <property type="match status" value="1"/>
</dbReference>
<dbReference type="EMBL" id="JACCDF010000010">
    <property type="protein sequence ID" value="NYS61447.1"/>
    <property type="molecule type" value="Genomic_DNA"/>
</dbReference>
<dbReference type="Proteomes" id="UP000586119">
    <property type="component" value="Unassembled WGS sequence"/>
</dbReference>
<comment type="catalytic activity">
    <reaction evidence="1">
        <text>3-hydroxy-2-methylpropanoyl-CoA + H2O = 3-hydroxy-2-methylpropanoate + CoA + H(+)</text>
        <dbReference type="Rhea" id="RHEA:20888"/>
        <dbReference type="ChEBI" id="CHEBI:11805"/>
        <dbReference type="ChEBI" id="CHEBI:15377"/>
        <dbReference type="ChEBI" id="CHEBI:15378"/>
        <dbReference type="ChEBI" id="CHEBI:57287"/>
        <dbReference type="ChEBI" id="CHEBI:57340"/>
        <dbReference type="EC" id="3.1.2.4"/>
    </reaction>
</comment>
<dbReference type="EC" id="3.1.2.4" evidence="2"/>
<evidence type="ECO:0000259" key="4">
    <source>
        <dbReference type="Pfam" id="PF16113"/>
    </source>
</evidence>
<dbReference type="PANTHER" id="PTHR43176:SF3">
    <property type="entry name" value="3-HYDROXYISOBUTYRYL-COA HYDROLASE, MITOCHONDRIAL"/>
    <property type="match status" value="1"/>
</dbReference>
<dbReference type="InterPro" id="IPR045004">
    <property type="entry name" value="ECH_dom"/>
</dbReference>
<evidence type="ECO:0000313" key="5">
    <source>
        <dbReference type="EMBL" id="NYS61447.1"/>
    </source>
</evidence>
<evidence type="ECO:0000256" key="3">
    <source>
        <dbReference type="ARBA" id="ARBA00022801"/>
    </source>
</evidence>
<protein>
    <recommendedName>
        <fullName evidence="2">3-hydroxyisobutyryl-CoA hydrolase</fullName>
        <ecNumber evidence="2">3.1.2.4</ecNumber>
    </recommendedName>
</protein>
<dbReference type="CDD" id="cd06558">
    <property type="entry name" value="crotonase-like"/>
    <property type="match status" value="1"/>
</dbReference>
<keyword evidence="5" id="KW-0413">Isomerase</keyword>
<dbReference type="SUPFAM" id="SSF52096">
    <property type="entry name" value="ClpP/crotonase"/>
    <property type="match status" value="1"/>
</dbReference>
<organism evidence="5 6">
    <name type="scientific">Vreelandella salicampi</name>
    <dbReference type="NCBI Taxonomy" id="1449798"/>
    <lineage>
        <taxon>Bacteria</taxon>
        <taxon>Pseudomonadati</taxon>
        <taxon>Pseudomonadota</taxon>
        <taxon>Gammaproteobacteria</taxon>
        <taxon>Oceanospirillales</taxon>
        <taxon>Halomonadaceae</taxon>
        <taxon>Vreelandella</taxon>
    </lineage>
</organism>
<dbReference type="GO" id="GO:0016853">
    <property type="term" value="F:isomerase activity"/>
    <property type="evidence" value="ECO:0007669"/>
    <property type="project" value="UniProtKB-KW"/>
</dbReference>
<dbReference type="InterPro" id="IPR029045">
    <property type="entry name" value="ClpP/crotonase-like_dom_sf"/>
</dbReference>
<keyword evidence="6" id="KW-1185">Reference proteome</keyword>